<name>T1JEV8_STRMM</name>
<keyword evidence="3 8" id="KW-0349">Heme</keyword>
<evidence type="ECO:0000313" key="11">
    <source>
        <dbReference type="Proteomes" id="UP000014500"/>
    </source>
</evidence>
<dbReference type="GO" id="GO:0005506">
    <property type="term" value="F:iron ion binding"/>
    <property type="evidence" value="ECO:0007669"/>
    <property type="project" value="InterPro"/>
</dbReference>
<dbReference type="PhylomeDB" id="T1JEV8"/>
<feature type="binding site" description="axial binding residue" evidence="8">
    <location>
        <position position="413"/>
    </location>
    <ligand>
        <name>heme</name>
        <dbReference type="ChEBI" id="CHEBI:30413"/>
    </ligand>
    <ligandPart>
        <name>Fe</name>
        <dbReference type="ChEBI" id="CHEBI:18248"/>
    </ligandPart>
</feature>
<dbReference type="EnsemblMetazoa" id="SMAR012361-RA">
    <property type="protein sequence ID" value="SMAR012361-PA"/>
    <property type="gene ID" value="SMAR012361"/>
</dbReference>
<keyword evidence="4 8" id="KW-0479">Metal-binding</keyword>
<keyword evidence="7 9" id="KW-0503">Monooxygenase</keyword>
<proteinExistence type="inferred from homology"/>
<dbReference type="HOGENOM" id="CLU_001570_28_0_1"/>
<evidence type="ECO:0000256" key="8">
    <source>
        <dbReference type="PIRSR" id="PIRSR602401-1"/>
    </source>
</evidence>
<dbReference type="SUPFAM" id="SSF48264">
    <property type="entry name" value="Cytochrome P450"/>
    <property type="match status" value="1"/>
</dbReference>
<dbReference type="eggNOG" id="KOG0159">
    <property type="taxonomic scope" value="Eukaryota"/>
</dbReference>
<evidence type="ECO:0000256" key="6">
    <source>
        <dbReference type="ARBA" id="ARBA00023004"/>
    </source>
</evidence>
<dbReference type="PANTHER" id="PTHR24279">
    <property type="entry name" value="CYTOCHROME P450"/>
    <property type="match status" value="1"/>
</dbReference>
<dbReference type="InterPro" id="IPR050479">
    <property type="entry name" value="CYP11_CYP27_families"/>
</dbReference>
<dbReference type="GO" id="GO:0020037">
    <property type="term" value="F:heme binding"/>
    <property type="evidence" value="ECO:0007669"/>
    <property type="project" value="InterPro"/>
</dbReference>
<dbReference type="Pfam" id="PF00067">
    <property type="entry name" value="p450"/>
    <property type="match status" value="1"/>
</dbReference>
<dbReference type="PRINTS" id="PR00463">
    <property type="entry name" value="EP450I"/>
</dbReference>
<evidence type="ECO:0000313" key="10">
    <source>
        <dbReference type="EnsemblMetazoa" id="SMAR012361-PA"/>
    </source>
</evidence>
<keyword evidence="11" id="KW-1185">Reference proteome</keyword>
<comment type="cofactor">
    <cofactor evidence="1 8">
        <name>heme</name>
        <dbReference type="ChEBI" id="CHEBI:30413"/>
    </cofactor>
</comment>
<evidence type="ECO:0000256" key="5">
    <source>
        <dbReference type="ARBA" id="ARBA00023002"/>
    </source>
</evidence>
<reference evidence="11" key="1">
    <citation type="submission" date="2011-05" db="EMBL/GenBank/DDBJ databases">
        <authorList>
            <person name="Richards S.R."/>
            <person name="Qu J."/>
            <person name="Jiang H."/>
            <person name="Jhangiani S.N."/>
            <person name="Agravi P."/>
            <person name="Goodspeed R."/>
            <person name="Gross S."/>
            <person name="Mandapat C."/>
            <person name="Jackson L."/>
            <person name="Mathew T."/>
            <person name="Pu L."/>
            <person name="Thornton R."/>
            <person name="Saada N."/>
            <person name="Wilczek-Boney K.B."/>
            <person name="Lee S."/>
            <person name="Kovar C."/>
            <person name="Wu Y."/>
            <person name="Scherer S.E."/>
            <person name="Worley K.C."/>
            <person name="Muzny D.M."/>
            <person name="Gibbs R."/>
        </authorList>
    </citation>
    <scope>NUCLEOTIDE SEQUENCE</scope>
    <source>
        <strain evidence="11">Brora</strain>
    </source>
</reference>
<dbReference type="PROSITE" id="PS00086">
    <property type="entry name" value="CYTOCHROME_P450"/>
    <property type="match status" value="1"/>
</dbReference>
<keyword evidence="6 8" id="KW-0408">Iron</keyword>
<evidence type="ECO:0000256" key="2">
    <source>
        <dbReference type="ARBA" id="ARBA00010617"/>
    </source>
</evidence>
<evidence type="ECO:0000256" key="4">
    <source>
        <dbReference type="ARBA" id="ARBA00022723"/>
    </source>
</evidence>
<dbReference type="InterPro" id="IPR002401">
    <property type="entry name" value="Cyt_P450_E_grp-I"/>
</dbReference>
<dbReference type="InterPro" id="IPR017972">
    <property type="entry name" value="Cyt_P450_CS"/>
</dbReference>
<dbReference type="GO" id="GO:0004497">
    <property type="term" value="F:monooxygenase activity"/>
    <property type="evidence" value="ECO:0007669"/>
    <property type="project" value="UniProtKB-KW"/>
</dbReference>
<dbReference type="PANTHER" id="PTHR24279:SF120">
    <property type="entry name" value="CYTOCHROME P450"/>
    <property type="match status" value="1"/>
</dbReference>
<evidence type="ECO:0000256" key="9">
    <source>
        <dbReference type="RuleBase" id="RU000461"/>
    </source>
</evidence>
<dbReference type="EMBL" id="JH432130">
    <property type="status" value="NOT_ANNOTATED_CDS"/>
    <property type="molecule type" value="Genomic_DNA"/>
</dbReference>
<evidence type="ECO:0000256" key="7">
    <source>
        <dbReference type="ARBA" id="ARBA00023033"/>
    </source>
</evidence>
<protein>
    <recommendedName>
        <fullName evidence="12">Cytochrome P450</fullName>
    </recommendedName>
</protein>
<dbReference type="GO" id="GO:0016705">
    <property type="term" value="F:oxidoreductase activity, acting on paired donors, with incorporation or reduction of molecular oxygen"/>
    <property type="evidence" value="ECO:0007669"/>
    <property type="project" value="InterPro"/>
</dbReference>
<evidence type="ECO:0000256" key="1">
    <source>
        <dbReference type="ARBA" id="ARBA00001971"/>
    </source>
</evidence>
<dbReference type="OMA" id="CICRTAS"/>
<evidence type="ECO:0000256" key="3">
    <source>
        <dbReference type="ARBA" id="ARBA00022617"/>
    </source>
</evidence>
<dbReference type="STRING" id="126957.T1JEV8"/>
<dbReference type="InterPro" id="IPR036396">
    <property type="entry name" value="Cyt_P450_sf"/>
</dbReference>
<dbReference type="Gene3D" id="1.10.630.10">
    <property type="entry name" value="Cytochrome P450"/>
    <property type="match status" value="1"/>
</dbReference>
<dbReference type="CDD" id="cd11054">
    <property type="entry name" value="CYP24A1-like"/>
    <property type="match status" value="1"/>
</dbReference>
<accession>T1JEV8</accession>
<dbReference type="AlphaFoldDB" id="T1JEV8"/>
<organism evidence="10 11">
    <name type="scientific">Strigamia maritima</name>
    <name type="common">European centipede</name>
    <name type="synonym">Geophilus maritimus</name>
    <dbReference type="NCBI Taxonomy" id="126957"/>
    <lineage>
        <taxon>Eukaryota</taxon>
        <taxon>Metazoa</taxon>
        <taxon>Ecdysozoa</taxon>
        <taxon>Arthropoda</taxon>
        <taxon>Myriapoda</taxon>
        <taxon>Chilopoda</taxon>
        <taxon>Pleurostigmophora</taxon>
        <taxon>Geophilomorpha</taxon>
        <taxon>Linotaeniidae</taxon>
        <taxon>Strigamia</taxon>
    </lineage>
</organism>
<evidence type="ECO:0008006" key="12">
    <source>
        <dbReference type="Google" id="ProtNLM"/>
    </source>
</evidence>
<comment type="similarity">
    <text evidence="2 9">Belongs to the cytochrome P450 family.</text>
</comment>
<dbReference type="Proteomes" id="UP000014500">
    <property type="component" value="Unassembled WGS sequence"/>
</dbReference>
<sequence>MIFTSSLRRLASIPGPRELPFLGHAHLFSPLGPYKLNRLVDAHADLHKRYGRVVQLRLGMPFVLLFNPDDIETMYRWEGTWPKRPLFEVLGHYRASRPDKYKHMGLVTENGPKWLSLRKHVQILLRFPTVHSYFESQELIAGDFIEYLDRLREKNGRVRNLLPHLYLYAQESIGFVCFGERLGCFEKQSKNALVLAENVTQTLDAMGKTMLSLPWWKIVKTASYRKLEQTQDYLWQCSVTHMEKAKRNVRNSDKHVFLKNLFESDLHPLDVSLLVNELFQGGIDATATAIIMTLHYLANNKECQEKLREEVNKIKTPKQLDNCQYLHATVRESLRLSPTAVASARILPRDVIINNHHLPANSILLGCHPVICYQPQFFPDPLRFNPNRWLREPSKTLPHPFASLPFGMGLRMCPGRRLAEQEIKLFLTKLIQQYRIEPVNPAPVGMVMRLNLTPDRPLDFDFHCIK</sequence>
<dbReference type="InterPro" id="IPR001128">
    <property type="entry name" value="Cyt_P450"/>
</dbReference>
<dbReference type="PRINTS" id="PR00385">
    <property type="entry name" value="P450"/>
</dbReference>
<keyword evidence="5 9" id="KW-0560">Oxidoreductase</keyword>
<reference evidence="10" key="2">
    <citation type="submission" date="2015-02" db="UniProtKB">
        <authorList>
            <consortium name="EnsemblMetazoa"/>
        </authorList>
    </citation>
    <scope>IDENTIFICATION</scope>
</reference>